<name>A0A511YN94_9FLAO</name>
<accession>A0A511YN94</accession>
<proteinExistence type="predicted"/>
<sequence>MLEIIGTVFSHDVFGIPDIIDDVVAEKDVVIHLIDVKLIHAVHDAVYMNPEKIAPGEQFTVVVCLFFDSLPLDIIAFEKEKDADEGNTRQNNE</sequence>
<keyword evidence="2" id="KW-1185">Reference proteome</keyword>
<gene>
    <name evidence="1" type="ORF">CHA01nite_24070</name>
</gene>
<protein>
    <submittedName>
        <fullName evidence="1">Uncharacterized protein</fullName>
    </submittedName>
</protein>
<evidence type="ECO:0000313" key="2">
    <source>
        <dbReference type="Proteomes" id="UP000321863"/>
    </source>
</evidence>
<dbReference type="EMBL" id="BJYJ01000012">
    <property type="protein sequence ID" value="GEN76667.1"/>
    <property type="molecule type" value="Genomic_DNA"/>
</dbReference>
<organism evidence="1 2">
    <name type="scientific">Chryseobacterium hagamense</name>
    <dbReference type="NCBI Taxonomy" id="395935"/>
    <lineage>
        <taxon>Bacteria</taxon>
        <taxon>Pseudomonadati</taxon>
        <taxon>Bacteroidota</taxon>
        <taxon>Flavobacteriia</taxon>
        <taxon>Flavobacteriales</taxon>
        <taxon>Weeksellaceae</taxon>
        <taxon>Chryseobacterium group</taxon>
        <taxon>Chryseobacterium</taxon>
    </lineage>
</organism>
<evidence type="ECO:0000313" key="1">
    <source>
        <dbReference type="EMBL" id="GEN76667.1"/>
    </source>
</evidence>
<comment type="caution">
    <text evidence="1">The sequence shown here is derived from an EMBL/GenBank/DDBJ whole genome shotgun (WGS) entry which is preliminary data.</text>
</comment>
<dbReference type="AlphaFoldDB" id="A0A511YN94"/>
<dbReference type="Proteomes" id="UP000321863">
    <property type="component" value="Unassembled WGS sequence"/>
</dbReference>
<reference evidence="1 2" key="1">
    <citation type="submission" date="2019-07" db="EMBL/GenBank/DDBJ databases">
        <title>Whole genome shotgun sequence of Chryseobacterium hagamense NBRC 105253.</title>
        <authorList>
            <person name="Hosoyama A."/>
            <person name="Uohara A."/>
            <person name="Ohji S."/>
            <person name="Ichikawa N."/>
        </authorList>
    </citation>
    <scope>NUCLEOTIDE SEQUENCE [LARGE SCALE GENOMIC DNA]</scope>
    <source>
        <strain evidence="1 2">NBRC 105253</strain>
    </source>
</reference>